<dbReference type="RefSeq" id="WP_102072737.1">
    <property type="nucleotide sequence ID" value="NZ_PDNW01000002.1"/>
</dbReference>
<evidence type="ECO:0000259" key="1">
    <source>
        <dbReference type="Pfam" id="PF17775"/>
    </source>
</evidence>
<dbReference type="SUPFAM" id="SSF54427">
    <property type="entry name" value="NTF2-like"/>
    <property type="match status" value="1"/>
</dbReference>
<dbReference type="EMBL" id="PDNW01000002">
    <property type="protein sequence ID" value="PLC51417.1"/>
    <property type="molecule type" value="Genomic_DNA"/>
</dbReference>
<evidence type="ECO:0000313" key="3">
    <source>
        <dbReference type="Proteomes" id="UP000234190"/>
    </source>
</evidence>
<evidence type="ECO:0000313" key="2">
    <source>
        <dbReference type="EMBL" id="PLC51417.1"/>
    </source>
</evidence>
<dbReference type="PANTHER" id="PTHR33747">
    <property type="entry name" value="UPF0225 PROTEIN SCO1677"/>
    <property type="match status" value="1"/>
</dbReference>
<dbReference type="OrthoDB" id="21421at2"/>
<dbReference type="InterPro" id="IPR048469">
    <property type="entry name" value="YchJ-like_M"/>
</dbReference>
<proteinExistence type="predicted"/>
<dbReference type="Gene3D" id="3.10.450.50">
    <property type="match status" value="1"/>
</dbReference>
<keyword evidence="3" id="KW-1185">Reference proteome</keyword>
<comment type="caution">
    <text evidence="2">The sequence shown here is derived from an EMBL/GenBank/DDBJ whole genome shotgun (WGS) entry which is preliminary data.</text>
</comment>
<feature type="domain" description="YchJ-like middle NTF2-like" evidence="1">
    <location>
        <begin position="37"/>
        <end position="134"/>
    </location>
</feature>
<dbReference type="Proteomes" id="UP000234190">
    <property type="component" value="Unassembled WGS sequence"/>
</dbReference>
<name>A0A2N4U8S5_9BURK</name>
<organism evidence="2 3">
    <name type="scientific">Pollutimonas subterranea</name>
    <dbReference type="NCBI Taxonomy" id="2045210"/>
    <lineage>
        <taxon>Bacteria</taxon>
        <taxon>Pseudomonadati</taxon>
        <taxon>Pseudomonadota</taxon>
        <taxon>Betaproteobacteria</taxon>
        <taxon>Burkholderiales</taxon>
        <taxon>Alcaligenaceae</taxon>
        <taxon>Pollutimonas</taxon>
    </lineage>
</organism>
<accession>A0A2N4U8S5</accession>
<dbReference type="AlphaFoldDB" id="A0A2N4U8S5"/>
<gene>
    <name evidence="2" type="ORF">CR159_04155</name>
</gene>
<reference evidence="2 3" key="1">
    <citation type="submission" date="2017-10" db="EMBL/GenBank/DDBJ databases">
        <title>Two draft genome sequences of Pusillimonas sp. strains isolated from a nitrate- and radionuclide-contaminated groundwater in Russia.</title>
        <authorList>
            <person name="Grouzdev D.S."/>
            <person name="Tourova T.P."/>
            <person name="Goeva M.A."/>
            <person name="Babich T.L."/>
            <person name="Sokolova D.S."/>
            <person name="Abdullin R."/>
            <person name="Poltaraus A.B."/>
            <person name="Toshchakov S.V."/>
            <person name="Nazina T.N."/>
        </authorList>
    </citation>
    <scope>NUCLEOTIDE SEQUENCE [LARGE SCALE GENOMIC DNA]</scope>
    <source>
        <strain evidence="2 3">JR1/69-3-13</strain>
    </source>
</reference>
<dbReference type="PANTHER" id="PTHR33747:SF1">
    <property type="entry name" value="ADENYLATE CYCLASE-ASSOCIATED CAP C-TERMINAL DOMAIN-CONTAINING PROTEIN"/>
    <property type="match status" value="1"/>
</dbReference>
<sequence>MKERRNPSACPCGGIVKGASYAACCQPYIERRERAPTAEHLMRSRYTAYTMGETAYILATWHADTRPTDLALDPPGTPHAPRWLDLAVHSHTQLSENQAQVMFTARYREGGRAQRLKEHSRFVLEDGQWFYVAGDVDFNATLQ</sequence>
<dbReference type="InterPro" id="IPR032710">
    <property type="entry name" value="NTF2-like_dom_sf"/>
</dbReference>
<protein>
    <recommendedName>
        <fullName evidence="1">YchJ-like middle NTF2-like domain-containing protein</fullName>
    </recommendedName>
</protein>
<dbReference type="Pfam" id="PF17775">
    <property type="entry name" value="YchJ_M-like"/>
    <property type="match status" value="1"/>
</dbReference>